<dbReference type="PANTHER" id="PTHR38043">
    <property type="entry name" value="PROTEIN HEMX"/>
    <property type="match status" value="1"/>
</dbReference>
<keyword evidence="3" id="KW-0489">Methyltransferase</keyword>
<dbReference type="GO" id="GO:0004851">
    <property type="term" value="F:uroporphyrin-III C-methyltransferase activity"/>
    <property type="evidence" value="ECO:0007669"/>
    <property type="project" value="UniProtKB-EC"/>
</dbReference>
<keyword evidence="4" id="KW-1185">Reference proteome</keyword>
<keyword evidence="3" id="KW-0808">Transferase</keyword>
<feature type="region of interest" description="Disordered" evidence="1">
    <location>
        <begin position="1"/>
        <end position="86"/>
    </location>
</feature>
<feature type="transmembrane region" description="Helical" evidence="2">
    <location>
        <begin position="105"/>
        <end position="125"/>
    </location>
</feature>
<proteinExistence type="predicted"/>
<keyword evidence="2" id="KW-0812">Transmembrane</keyword>
<dbReference type="AlphaFoldDB" id="A0A448UA78"/>
<gene>
    <name evidence="3" type="primary">hemX</name>
    <name evidence="3" type="ORF">NCTC12227_00495</name>
</gene>
<evidence type="ECO:0000313" key="4">
    <source>
        <dbReference type="Proteomes" id="UP000268229"/>
    </source>
</evidence>
<dbReference type="RefSeq" id="WP_414812887.1">
    <property type="nucleotide sequence ID" value="NZ_JBGNXI010000009.1"/>
</dbReference>
<dbReference type="InterPro" id="IPR007470">
    <property type="entry name" value="HemX"/>
</dbReference>
<feature type="compositionally biased region" description="Polar residues" evidence="1">
    <location>
        <begin position="34"/>
        <end position="44"/>
    </location>
</feature>
<feature type="compositionally biased region" description="Polar residues" evidence="1">
    <location>
        <begin position="429"/>
        <end position="440"/>
    </location>
</feature>
<sequence length="506" mass="54749">MNSQDENKPEDSQTGNGQETERRMLVVAKDGTVTPPSSVRSSENSKPDAAAVEPETEILSEKSKTGFSAAAPNNPEPAGNLMSDSKNNQPLVTPVVIKQSSGRSVAVVALALSLLALGASGFLFVQGQNLLKTQEIDFNQKIEKAALGESQNARMLQDSMRKQNEIQAAMVQLAAMQKRNGEKAAAAERAFQELSKGRADWLVDETEVMLNLASQQLLLSGNVPAAIGVLENIESRMSRFDHPELLPVKQAVASDLTALRNRPYVDISGVSLRLDRLETAVAGLPLMVDGALKPGQTAPQVVDVSNLPWWEAAWQKTLTALRGMVEVRRLNSNDSMLMAPEQVYFVRENLRLRLLDARAALMQYNGEVYQSDLNNAEAAVKQYFDVRSPATQSWLKELAELKTADLRMVTDDVLKNSLNAVRNYQNSVRPSRPTLLSETTAPAAASEAASEPSAASVPEIPAVPVVPVVPKAAEPRQQQPQPAKPAVPSENKPASAPVEEVKGARV</sequence>
<organism evidence="3 4">
    <name type="scientific">Neisseria animaloris</name>
    <dbReference type="NCBI Taxonomy" id="326522"/>
    <lineage>
        <taxon>Bacteria</taxon>
        <taxon>Pseudomonadati</taxon>
        <taxon>Pseudomonadota</taxon>
        <taxon>Betaproteobacteria</taxon>
        <taxon>Neisseriales</taxon>
        <taxon>Neisseriaceae</taxon>
        <taxon>Neisseria</taxon>
    </lineage>
</organism>
<dbReference type="KEGG" id="nani:NCTC12227_00495"/>
<evidence type="ECO:0000313" key="3">
    <source>
        <dbReference type="EMBL" id="VEJ20782.1"/>
    </source>
</evidence>
<accession>A0A448UA78</accession>
<evidence type="ECO:0000256" key="1">
    <source>
        <dbReference type="SAM" id="MobiDB-lite"/>
    </source>
</evidence>
<dbReference type="Pfam" id="PF04375">
    <property type="entry name" value="HemX"/>
    <property type="match status" value="1"/>
</dbReference>
<reference evidence="3 4" key="1">
    <citation type="submission" date="2018-12" db="EMBL/GenBank/DDBJ databases">
        <authorList>
            <consortium name="Pathogen Informatics"/>
        </authorList>
    </citation>
    <scope>NUCLEOTIDE SEQUENCE [LARGE SCALE GENOMIC DNA]</scope>
    <source>
        <strain evidence="3 4">NCTC12227</strain>
    </source>
</reference>
<dbReference type="GO" id="GO:0032259">
    <property type="term" value="P:methylation"/>
    <property type="evidence" value="ECO:0007669"/>
    <property type="project" value="UniProtKB-KW"/>
</dbReference>
<feature type="compositionally biased region" description="Basic and acidic residues" evidence="1">
    <location>
        <begin position="1"/>
        <end position="11"/>
    </location>
</feature>
<keyword evidence="2" id="KW-1133">Transmembrane helix</keyword>
<dbReference type="STRING" id="326522.BWD08_02215"/>
<name>A0A448UA78_9NEIS</name>
<evidence type="ECO:0000256" key="2">
    <source>
        <dbReference type="SAM" id="Phobius"/>
    </source>
</evidence>
<feature type="region of interest" description="Disordered" evidence="1">
    <location>
        <begin position="429"/>
        <end position="506"/>
    </location>
</feature>
<feature type="compositionally biased region" description="Low complexity" evidence="1">
    <location>
        <begin position="69"/>
        <end position="80"/>
    </location>
</feature>
<dbReference type="Proteomes" id="UP000268229">
    <property type="component" value="Chromosome"/>
</dbReference>
<protein>
    <submittedName>
        <fullName evidence="3">Uroporphyrin-III C-methyltransferase</fullName>
        <ecNumber evidence="3">2.1.1.107</ecNumber>
    </submittedName>
</protein>
<dbReference type="EMBL" id="LR134516">
    <property type="protein sequence ID" value="VEJ20782.1"/>
    <property type="molecule type" value="Genomic_DNA"/>
</dbReference>
<dbReference type="PANTHER" id="PTHR38043:SF1">
    <property type="entry name" value="PROTEIN HEMX"/>
    <property type="match status" value="1"/>
</dbReference>
<keyword evidence="2" id="KW-0472">Membrane</keyword>
<feature type="compositionally biased region" description="Low complexity" evidence="1">
    <location>
        <begin position="441"/>
        <end position="488"/>
    </location>
</feature>
<dbReference type="EC" id="2.1.1.107" evidence="3"/>